<dbReference type="AlphaFoldDB" id="A0A1I5ADD5"/>
<dbReference type="Proteomes" id="UP000198575">
    <property type="component" value="Unassembled WGS sequence"/>
</dbReference>
<reference evidence="2 3" key="1">
    <citation type="submission" date="2016-10" db="EMBL/GenBank/DDBJ databases">
        <authorList>
            <person name="de Groot N.N."/>
        </authorList>
    </citation>
    <scope>NUCLEOTIDE SEQUENCE [LARGE SCALE GENOMIC DNA]</scope>
    <source>
        <strain evidence="2 3">CGMCC 1.7659</strain>
    </source>
</reference>
<dbReference type="PANTHER" id="PTHR41532:SF1">
    <property type="entry name" value="FIXS PROTEIN"/>
    <property type="match status" value="1"/>
</dbReference>
<evidence type="ECO:0000313" key="3">
    <source>
        <dbReference type="Proteomes" id="UP000198575"/>
    </source>
</evidence>
<proteinExistence type="predicted"/>
<dbReference type="OrthoDB" id="9802763at2"/>
<evidence type="ECO:0000256" key="1">
    <source>
        <dbReference type="SAM" id="MobiDB-lite"/>
    </source>
</evidence>
<dbReference type="InterPro" id="IPR004714">
    <property type="entry name" value="Cyt_oxidase_maturation_cbb3"/>
</dbReference>
<dbReference type="STRING" id="578942.SAMN05216289_1365"/>
<name>A0A1I5ADD5_9GAMM</name>
<dbReference type="RefSeq" id="WP_092410334.1">
    <property type="nucleotide sequence ID" value="NZ_FOVF01000036.1"/>
</dbReference>
<evidence type="ECO:0000313" key="2">
    <source>
        <dbReference type="EMBL" id="SFN60466.1"/>
    </source>
</evidence>
<protein>
    <submittedName>
        <fullName evidence="2">Cytochrome oxidase maturation protein, cbb3-type</fullName>
    </submittedName>
</protein>
<accession>A0A1I5ADD5</accession>
<dbReference type="NCBIfam" id="TIGR00847">
    <property type="entry name" value="ccoS"/>
    <property type="match status" value="1"/>
</dbReference>
<dbReference type="Pfam" id="PF03597">
    <property type="entry name" value="FixS"/>
    <property type="match status" value="1"/>
</dbReference>
<feature type="region of interest" description="Disordered" evidence="1">
    <location>
        <begin position="35"/>
        <end position="55"/>
    </location>
</feature>
<gene>
    <name evidence="2" type="ORF">SAMN05216289_1365</name>
</gene>
<keyword evidence="3" id="KW-1185">Reference proteome</keyword>
<sequence>MNIILLLIPISLVLLGVGVWAFFWAVNHAQFDDLDTPALTPLSEDAETSTEERES</sequence>
<dbReference type="PANTHER" id="PTHR41532">
    <property type="entry name" value="FIXS PROTEIN"/>
    <property type="match status" value="1"/>
</dbReference>
<organism evidence="2 3">
    <name type="scientific">Dokdonella immobilis</name>
    <dbReference type="NCBI Taxonomy" id="578942"/>
    <lineage>
        <taxon>Bacteria</taxon>
        <taxon>Pseudomonadati</taxon>
        <taxon>Pseudomonadota</taxon>
        <taxon>Gammaproteobacteria</taxon>
        <taxon>Lysobacterales</taxon>
        <taxon>Rhodanobacteraceae</taxon>
        <taxon>Dokdonella</taxon>
    </lineage>
</organism>
<dbReference type="EMBL" id="FOVF01000036">
    <property type="protein sequence ID" value="SFN60466.1"/>
    <property type="molecule type" value="Genomic_DNA"/>
</dbReference>